<name>A0A7S1FWX6_9STRA</name>
<evidence type="ECO:0000256" key="6">
    <source>
        <dbReference type="SAM" id="MobiDB-lite"/>
    </source>
</evidence>
<dbReference type="InterPro" id="IPR050538">
    <property type="entry name" value="MAP_kinase_kinase_kinase"/>
</dbReference>
<dbReference type="PROSITE" id="PS00107">
    <property type="entry name" value="PROTEIN_KINASE_ATP"/>
    <property type="match status" value="1"/>
</dbReference>
<feature type="compositionally biased region" description="Low complexity" evidence="6">
    <location>
        <begin position="76"/>
        <end position="88"/>
    </location>
</feature>
<dbReference type="AlphaFoldDB" id="A0A7S1FWX6"/>
<feature type="compositionally biased region" description="Low complexity" evidence="6">
    <location>
        <begin position="96"/>
        <end position="125"/>
    </location>
</feature>
<sequence>MPSRPSASRVIHSRGEGKGRGGGGNGLPVHPLSARNGRRDNASSSSISNGTSSNRKGFSPASASAARCRARSFSSESLTSSSSCSSEKYSSDSDHVALSSSSHAHSSLRSSALQATPRTPATTTSSRHRRRRQLHRVRPNQWKLGERIGSGSFGTVHVGMDDRTGTLIAVKLLHILHESLPSDIVELQREVDLMREFDHPNIVRYLGAEVDDEEGTLYIFQEWVPGGSVADLLKKFGGFGYGVVRNYLEQVLKGLAYLHANNIIHRDIKGGNILVDDRGNVKLADFGASKQLGEDGSLNGGLAASLRGTPYFMAPEVLSQEKYGRKADIWSVGCVIVQMITGEPPWKRLGFRTPVSLLFHIHSSADLPPLSNHSCTISPALQKILNMCFQRDSSLRPSASQILEDDFFVQDDTDDDDDTFMIEKHRSPPLLKQRKESRHCNDESVAPQGLESSRNDMGKGFFPTSDIDLPLASERLHSMSGRGSRQQGGQRNTVGGEFSPEDKKGWTIDIHKRQAPQWRRLAPVPLDLKGNNNLHSDRRSHSSTSSMQSQGKNSQFFVHRVVDEIVSPLSECETPHYVDEDWPTWAKERAADLKSNKKIASSLTEQDLKASSLTEQDLKAANVGGGNREIRPASASPSRLTRISSVDGCDTRQFSNVPCRRGEGKASRKTRQQQKTDNPFGSATKKKYPNPFGSAKKRNSLIMPAVQSSMFRDTG</sequence>
<feature type="binding site" evidence="5">
    <location>
        <position position="171"/>
    </location>
    <ligand>
        <name>ATP</name>
        <dbReference type="ChEBI" id="CHEBI:30616"/>
    </ligand>
</feature>
<evidence type="ECO:0000313" key="8">
    <source>
        <dbReference type="EMBL" id="CAD8892225.1"/>
    </source>
</evidence>
<protein>
    <recommendedName>
        <fullName evidence="7">Protein kinase domain-containing protein</fullName>
    </recommendedName>
</protein>
<dbReference type="InterPro" id="IPR000719">
    <property type="entry name" value="Prot_kinase_dom"/>
</dbReference>
<dbReference type="InterPro" id="IPR008271">
    <property type="entry name" value="Ser/Thr_kinase_AS"/>
</dbReference>
<dbReference type="InterPro" id="IPR011009">
    <property type="entry name" value="Kinase-like_dom_sf"/>
</dbReference>
<dbReference type="CDD" id="cd06606">
    <property type="entry name" value="STKc_MAPKKK"/>
    <property type="match status" value="1"/>
</dbReference>
<dbReference type="GO" id="GO:0004672">
    <property type="term" value="F:protein kinase activity"/>
    <property type="evidence" value="ECO:0007669"/>
    <property type="project" value="InterPro"/>
</dbReference>
<feature type="compositionally biased region" description="Basic residues" evidence="6">
    <location>
        <begin position="126"/>
        <end position="138"/>
    </location>
</feature>
<feature type="compositionally biased region" description="Polar residues" evidence="6">
    <location>
        <begin position="635"/>
        <end position="644"/>
    </location>
</feature>
<evidence type="ECO:0000256" key="5">
    <source>
        <dbReference type="PROSITE-ProRule" id="PRU10141"/>
    </source>
</evidence>
<dbReference type="EMBL" id="HBFR01026937">
    <property type="protein sequence ID" value="CAD8892225.1"/>
    <property type="molecule type" value="Transcribed_RNA"/>
</dbReference>
<dbReference type="Pfam" id="PF00069">
    <property type="entry name" value="Pkinase"/>
    <property type="match status" value="1"/>
</dbReference>
<feature type="region of interest" description="Disordered" evidence="6">
    <location>
        <begin position="621"/>
        <end position="715"/>
    </location>
</feature>
<feature type="region of interest" description="Disordered" evidence="6">
    <location>
        <begin position="76"/>
        <end position="140"/>
    </location>
</feature>
<dbReference type="GO" id="GO:0005524">
    <property type="term" value="F:ATP binding"/>
    <property type="evidence" value="ECO:0007669"/>
    <property type="project" value="UniProtKB-UniRule"/>
</dbReference>
<feature type="region of interest" description="Disordered" evidence="6">
    <location>
        <begin position="430"/>
        <end position="459"/>
    </location>
</feature>
<dbReference type="PANTHER" id="PTHR48016:SF56">
    <property type="entry name" value="MAPKK KINASE"/>
    <property type="match status" value="1"/>
</dbReference>
<evidence type="ECO:0000256" key="1">
    <source>
        <dbReference type="ARBA" id="ARBA00022679"/>
    </source>
</evidence>
<evidence type="ECO:0000256" key="2">
    <source>
        <dbReference type="ARBA" id="ARBA00022741"/>
    </source>
</evidence>
<dbReference type="Gene3D" id="1.10.510.10">
    <property type="entry name" value="Transferase(Phosphotransferase) domain 1"/>
    <property type="match status" value="1"/>
</dbReference>
<accession>A0A7S1FWX6</accession>
<feature type="region of interest" description="Disordered" evidence="6">
    <location>
        <begin position="525"/>
        <end position="552"/>
    </location>
</feature>
<dbReference type="InterPro" id="IPR017441">
    <property type="entry name" value="Protein_kinase_ATP_BS"/>
</dbReference>
<keyword evidence="1" id="KW-0808">Transferase</keyword>
<gene>
    <name evidence="8" type="ORF">CHYS00102_LOCUS19431</name>
</gene>
<dbReference type="SUPFAM" id="SSF56112">
    <property type="entry name" value="Protein kinase-like (PK-like)"/>
    <property type="match status" value="1"/>
</dbReference>
<keyword evidence="4 5" id="KW-0067">ATP-binding</keyword>
<feature type="compositionally biased region" description="Polar residues" evidence="6">
    <location>
        <begin position="706"/>
        <end position="715"/>
    </location>
</feature>
<evidence type="ECO:0000256" key="4">
    <source>
        <dbReference type="ARBA" id="ARBA00022840"/>
    </source>
</evidence>
<feature type="domain" description="Protein kinase" evidence="7">
    <location>
        <begin position="142"/>
        <end position="408"/>
    </location>
</feature>
<reference evidence="8" key="1">
    <citation type="submission" date="2021-01" db="EMBL/GenBank/DDBJ databases">
        <authorList>
            <person name="Corre E."/>
            <person name="Pelletier E."/>
            <person name="Niang G."/>
            <person name="Scheremetjew M."/>
            <person name="Finn R."/>
            <person name="Kale V."/>
            <person name="Holt S."/>
            <person name="Cochrane G."/>
            <person name="Meng A."/>
            <person name="Brown T."/>
            <person name="Cohen L."/>
        </authorList>
    </citation>
    <scope>NUCLEOTIDE SEQUENCE</scope>
    <source>
        <strain evidence="8">308</strain>
    </source>
</reference>
<feature type="compositionally biased region" description="Low complexity" evidence="6">
    <location>
        <begin position="42"/>
        <end position="60"/>
    </location>
</feature>
<organism evidence="8">
    <name type="scientific">Corethron hystrix</name>
    <dbReference type="NCBI Taxonomy" id="216773"/>
    <lineage>
        <taxon>Eukaryota</taxon>
        <taxon>Sar</taxon>
        <taxon>Stramenopiles</taxon>
        <taxon>Ochrophyta</taxon>
        <taxon>Bacillariophyta</taxon>
        <taxon>Coscinodiscophyceae</taxon>
        <taxon>Corethrophycidae</taxon>
        <taxon>Corethrales</taxon>
        <taxon>Corethraceae</taxon>
        <taxon>Corethron</taxon>
    </lineage>
</organism>
<dbReference type="PANTHER" id="PTHR48016">
    <property type="entry name" value="MAP KINASE KINASE KINASE SSK2-RELATED-RELATED"/>
    <property type="match status" value="1"/>
</dbReference>
<keyword evidence="2 5" id="KW-0547">Nucleotide-binding</keyword>
<keyword evidence="3" id="KW-0418">Kinase</keyword>
<proteinExistence type="predicted"/>
<feature type="compositionally biased region" description="Low complexity" evidence="6">
    <location>
        <begin position="478"/>
        <end position="491"/>
    </location>
</feature>
<evidence type="ECO:0000256" key="3">
    <source>
        <dbReference type="ARBA" id="ARBA00022777"/>
    </source>
</evidence>
<feature type="region of interest" description="Disordered" evidence="6">
    <location>
        <begin position="1"/>
        <end position="60"/>
    </location>
</feature>
<dbReference type="SMART" id="SM00220">
    <property type="entry name" value="S_TKc"/>
    <property type="match status" value="1"/>
</dbReference>
<evidence type="ECO:0000259" key="7">
    <source>
        <dbReference type="PROSITE" id="PS50011"/>
    </source>
</evidence>
<dbReference type="PROSITE" id="PS50011">
    <property type="entry name" value="PROTEIN_KINASE_DOM"/>
    <property type="match status" value="1"/>
</dbReference>
<feature type="region of interest" description="Disordered" evidence="6">
    <location>
        <begin position="478"/>
        <end position="503"/>
    </location>
</feature>
<dbReference type="PROSITE" id="PS00108">
    <property type="entry name" value="PROTEIN_KINASE_ST"/>
    <property type="match status" value="1"/>
</dbReference>